<evidence type="ECO:0000313" key="1">
    <source>
        <dbReference type="EMBL" id="MDP9842863.1"/>
    </source>
</evidence>
<sequence length="139" mass="15538">MANRKELTWQPISMLEALAQHVEESVIMVREQRAILERGRATPSVLDDATVARVKRTLTQMAADNELFAEQGRRWAAEDLTPARRDQVERYAALVAETQNETTEVLALADDLAKGAIETVLTKSDIELGIEAFLHDGKH</sequence>
<name>A0ABT9Q801_9ACTN</name>
<protein>
    <submittedName>
        <fullName evidence="1">Uncharacterized protein</fullName>
    </submittedName>
</protein>
<accession>A0ABT9Q801</accession>
<gene>
    <name evidence="1" type="ORF">J2853_002074</name>
</gene>
<comment type="caution">
    <text evidence="1">The sequence shown here is derived from an EMBL/GenBank/DDBJ whole genome shotgun (WGS) entry which is preliminary data.</text>
</comment>
<keyword evidence="2" id="KW-1185">Reference proteome</keyword>
<proteinExistence type="predicted"/>
<evidence type="ECO:0000313" key="2">
    <source>
        <dbReference type="Proteomes" id="UP001225356"/>
    </source>
</evidence>
<dbReference type="EMBL" id="JAUSQU010000001">
    <property type="protein sequence ID" value="MDP9842863.1"/>
    <property type="molecule type" value="Genomic_DNA"/>
</dbReference>
<reference evidence="1 2" key="1">
    <citation type="submission" date="2023-07" db="EMBL/GenBank/DDBJ databases">
        <title>Sequencing the genomes of 1000 actinobacteria strains.</title>
        <authorList>
            <person name="Klenk H.-P."/>
        </authorList>
    </citation>
    <scope>NUCLEOTIDE SEQUENCE [LARGE SCALE GENOMIC DNA]</scope>
    <source>
        <strain evidence="1 2">DSM 46740</strain>
    </source>
</reference>
<organism evidence="1 2">
    <name type="scientific">Streptosporangium lutulentum</name>
    <dbReference type="NCBI Taxonomy" id="1461250"/>
    <lineage>
        <taxon>Bacteria</taxon>
        <taxon>Bacillati</taxon>
        <taxon>Actinomycetota</taxon>
        <taxon>Actinomycetes</taxon>
        <taxon>Streptosporangiales</taxon>
        <taxon>Streptosporangiaceae</taxon>
        <taxon>Streptosporangium</taxon>
    </lineage>
</organism>
<dbReference type="Proteomes" id="UP001225356">
    <property type="component" value="Unassembled WGS sequence"/>
</dbReference>
<dbReference type="RefSeq" id="WP_307556735.1">
    <property type="nucleotide sequence ID" value="NZ_JAUSQU010000001.1"/>
</dbReference>